<name>A0A381UQ59_9ZZZZ</name>
<dbReference type="EMBL" id="UINC01006903">
    <property type="protein sequence ID" value="SVA30302.1"/>
    <property type="molecule type" value="Genomic_DNA"/>
</dbReference>
<dbReference type="AlphaFoldDB" id="A0A381UQ59"/>
<reference evidence="1" key="1">
    <citation type="submission" date="2018-05" db="EMBL/GenBank/DDBJ databases">
        <authorList>
            <person name="Lanie J.A."/>
            <person name="Ng W.-L."/>
            <person name="Kazmierczak K.M."/>
            <person name="Andrzejewski T.M."/>
            <person name="Davidsen T.M."/>
            <person name="Wayne K.J."/>
            <person name="Tettelin H."/>
            <person name="Glass J.I."/>
            <person name="Rusch D."/>
            <person name="Podicherti R."/>
            <person name="Tsui H.-C.T."/>
            <person name="Winkler M.E."/>
        </authorList>
    </citation>
    <scope>NUCLEOTIDE SEQUENCE</scope>
</reference>
<feature type="non-terminal residue" evidence="1">
    <location>
        <position position="127"/>
    </location>
</feature>
<sequence length="127" mass="13711">MKNASGGSVAETALKLRASMIEKTIHCGCPHQVDSTTTKASTHHPRTSTLVPTSSSIDENVQLSTAHGVVVTQRNMGGPQQPTKCFRFTSSDRLSGLLYTVVFSYVVAQAPPQYIVINGCKMFLLEI</sequence>
<organism evidence="1">
    <name type="scientific">marine metagenome</name>
    <dbReference type="NCBI Taxonomy" id="408172"/>
    <lineage>
        <taxon>unclassified sequences</taxon>
        <taxon>metagenomes</taxon>
        <taxon>ecological metagenomes</taxon>
    </lineage>
</organism>
<protein>
    <submittedName>
        <fullName evidence="1">Uncharacterized protein</fullName>
    </submittedName>
</protein>
<proteinExistence type="predicted"/>
<gene>
    <name evidence="1" type="ORF">METZ01_LOCUS83156</name>
</gene>
<accession>A0A381UQ59</accession>
<evidence type="ECO:0000313" key="1">
    <source>
        <dbReference type="EMBL" id="SVA30302.1"/>
    </source>
</evidence>